<evidence type="ECO:0000313" key="3">
    <source>
        <dbReference type="Proteomes" id="UP001177003"/>
    </source>
</evidence>
<sequence>MIQLSVKTSQTSADVAEQVDYEDINEQYEGPEVQALTEEEYLLPKSDYVSTIVPPVASSSLFNDEDEEGEELQKELDRVDNVDQVDQVQSPSVVNL</sequence>
<reference evidence="2" key="1">
    <citation type="submission" date="2023-04" db="EMBL/GenBank/DDBJ databases">
        <authorList>
            <person name="Vijverberg K."/>
            <person name="Xiong W."/>
            <person name="Schranz E."/>
        </authorList>
    </citation>
    <scope>NUCLEOTIDE SEQUENCE</scope>
</reference>
<accession>A0AA36DXS8</accession>
<organism evidence="2 3">
    <name type="scientific">Lactuca saligna</name>
    <name type="common">Willowleaf lettuce</name>
    <dbReference type="NCBI Taxonomy" id="75948"/>
    <lineage>
        <taxon>Eukaryota</taxon>
        <taxon>Viridiplantae</taxon>
        <taxon>Streptophyta</taxon>
        <taxon>Embryophyta</taxon>
        <taxon>Tracheophyta</taxon>
        <taxon>Spermatophyta</taxon>
        <taxon>Magnoliopsida</taxon>
        <taxon>eudicotyledons</taxon>
        <taxon>Gunneridae</taxon>
        <taxon>Pentapetalae</taxon>
        <taxon>asterids</taxon>
        <taxon>campanulids</taxon>
        <taxon>Asterales</taxon>
        <taxon>Asteraceae</taxon>
        <taxon>Cichorioideae</taxon>
        <taxon>Cichorieae</taxon>
        <taxon>Lactucinae</taxon>
        <taxon>Lactuca</taxon>
    </lineage>
</organism>
<evidence type="ECO:0000256" key="1">
    <source>
        <dbReference type="SAM" id="MobiDB-lite"/>
    </source>
</evidence>
<feature type="region of interest" description="Disordered" evidence="1">
    <location>
        <begin position="59"/>
        <end position="96"/>
    </location>
</feature>
<gene>
    <name evidence="2" type="ORF">LSALG_LOCUS14633</name>
</gene>
<proteinExistence type="predicted"/>
<feature type="compositionally biased region" description="Basic and acidic residues" evidence="1">
    <location>
        <begin position="71"/>
        <end position="81"/>
    </location>
</feature>
<dbReference type="Proteomes" id="UP001177003">
    <property type="component" value="Chromosome 3"/>
</dbReference>
<evidence type="ECO:0000313" key="2">
    <source>
        <dbReference type="EMBL" id="CAI9274557.1"/>
    </source>
</evidence>
<dbReference type="AlphaFoldDB" id="A0AA36DXS8"/>
<dbReference type="EMBL" id="OX465079">
    <property type="protein sequence ID" value="CAI9274557.1"/>
    <property type="molecule type" value="Genomic_DNA"/>
</dbReference>
<name>A0AA36DXS8_LACSI</name>
<feature type="compositionally biased region" description="Low complexity" evidence="1">
    <location>
        <begin position="82"/>
        <end position="96"/>
    </location>
</feature>
<protein>
    <submittedName>
        <fullName evidence="2">Uncharacterized protein</fullName>
    </submittedName>
</protein>
<keyword evidence="3" id="KW-1185">Reference proteome</keyword>